<evidence type="ECO:0000256" key="1">
    <source>
        <dbReference type="SAM" id="MobiDB-lite"/>
    </source>
</evidence>
<protein>
    <submittedName>
        <fullName evidence="2">Uncharacterized protein</fullName>
    </submittedName>
</protein>
<feature type="region of interest" description="Disordered" evidence="1">
    <location>
        <begin position="1"/>
        <end position="35"/>
    </location>
</feature>
<comment type="caution">
    <text evidence="2">The sequence shown here is derived from an EMBL/GenBank/DDBJ whole genome shotgun (WGS) entry which is preliminary data.</text>
</comment>
<reference evidence="2 3" key="1">
    <citation type="journal article" date="2019" name="Microorganisms">
        <title>Paenibacillus lutrae sp. nov., A Chitinolytic Species Isolated from A River Otter in Castril Natural Park, Granada, Spain.</title>
        <authorList>
            <person name="Rodriguez M."/>
            <person name="Reina J.C."/>
            <person name="Bejar V."/>
            <person name="Llamas I."/>
        </authorList>
    </citation>
    <scope>NUCLEOTIDE SEQUENCE [LARGE SCALE GENOMIC DNA]</scope>
    <source>
        <strain evidence="2 3">N10</strain>
    </source>
</reference>
<dbReference type="Proteomes" id="UP000490800">
    <property type="component" value="Unassembled WGS sequence"/>
</dbReference>
<evidence type="ECO:0000313" key="2">
    <source>
        <dbReference type="EMBL" id="MVP01974.1"/>
    </source>
</evidence>
<accession>A0A7X3K161</accession>
<evidence type="ECO:0000313" key="3">
    <source>
        <dbReference type="Proteomes" id="UP000490800"/>
    </source>
</evidence>
<dbReference type="AlphaFoldDB" id="A0A7X3K161"/>
<keyword evidence="3" id="KW-1185">Reference proteome</keyword>
<name>A0A7X3K161_9BACL</name>
<gene>
    <name evidence="2" type="ORF">EDM21_21075</name>
</gene>
<dbReference type="EMBL" id="RHLK01000016">
    <property type="protein sequence ID" value="MVP01974.1"/>
    <property type="molecule type" value="Genomic_DNA"/>
</dbReference>
<proteinExistence type="predicted"/>
<organism evidence="2 3">
    <name type="scientific">Paenibacillus lutrae</name>
    <dbReference type="NCBI Taxonomy" id="2078573"/>
    <lineage>
        <taxon>Bacteria</taxon>
        <taxon>Bacillati</taxon>
        <taxon>Bacillota</taxon>
        <taxon>Bacilli</taxon>
        <taxon>Bacillales</taxon>
        <taxon>Paenibacillaceae</taxon>
        <taxon>Paenibacillus</taxon>
    </lineage>
</organism>
<sequence length="318" mass="34633">MMMTTGCNSGEGLDGQAASTPAPIQTPAGQEKGKVDYKVADSKGNSENQGNPEVTFSGDAEFTADSVVVKGKSNLLPTAIVRIYMEAANHTVIGYSDTVKVGEDGSFETKLKKPDFKDVLKIHVEFKPDLQGAALEPVYGKKGEKLIGSLVYITGSGEQTEKVARITAVVDNKDKEPSGKIALEQPKWNKPADYGQSAVWIKPELTQDDKYVYIKGTSNLLEGSKLSGDIEIPNHWTSGYARHTKVSPDGSFELVLQKPKEKSKYSVVLTSKVEKDSWKMLQDTYGAEGEKFQGDLVKTYDDSGKLKKKVEVKLEIGS</sequence>
<dbReference type="OrthoDB" id="193257at2"/>